<protein>
    <recommendedName>
        <fullName evidence="8">tRNA(Ile)-lysidine synthase</fullName>
        <ecNumber evidence="8">6.3.4.19</ecNumber>
    </recommendedName>
    <alternativeName>
        <fullName evidence="8">tRNA(Ile)-2-lysyl-cytidine synthase</fullName>
    </alternativeName>
    <alternativeName>
        <fullName evidence="8">tRNA(Ile)-lysidine synthetase</fullName>
    </alternativeName>
</protein>
<dbReference type="InterPro" id="IPR014729">
    <property type="entry name" value="Rossmann-like_a/b/a_fold"/>
</dbReference>
<proteinExistence type="inferred from homology"/>
<dbReference type="EC" id="6.3.4.19" evidence="8"/>
<accession>A0A7W9STB2</accession>
<dbReference type="NCBIfam" id="TIGR02432">
    <property type="entry name" value="lysidine_TilS_N"/>
    <property type="match status" value="1"/>
</dbReference>
<evidence type="ECO:0000259" key="9">
    <source>
        <dbReference type="SMART" id="SM00977"/>
    </source>
</evidence>
<evidence type="ECO:0000256" key="3">
    <source>
        <dbReference type="ARBA" id="ARBA00022598"/>
    </source>
</evidence>
<dbReference type="Pfam" id="PF01171">
    <property type="entry name" value="ATP_bind_3"/>
    <property type="match status" value="1"/>
</dbReference>
<evidence type="ECO:0000256" key="8">
    <source>
        <dbReference type="HAMAP-Rule" id="MF_01161"/>
    </source>
</evidence>
<comment type="subcellular location">
    <subcellularLocation>
        <location evidence="1 8">Cytoplasm</location>
    </subcellularLocation>
</comment>
<evidence type="ECO:0000256" key="1">
    <source>
        <dbReference type="ARBA" id="ARBA00004496"/>
    </source>
</evidence>
<gene>
    <name evidence="8" type="primary">tilS</name>
    <name evidence="10" type="ORF">HNQ39_004281</name>
</gene>
<comment type="catalytic activity">
    <reaction evidence="7 8">
        <text>cytidine(34) in tRNA(Ile2) + L-lysine + ATP = lysidine(34) in tRNA(Ile2) + AMP + diphosphate + H(+)</text>
        <dbReference type="Rhea" id="RHEA:43744"/>
        <dbReference type="Rhea" id="RHEA-COMP:10625"/>
        <dbReference type="Rhea" id="RHEA-COMP:10670"/>
        <dbReference type="ChEBI" id="CHEBI:15378"/>
        <dbReference type="ChEBI" id="CHEBI:30616"/>
        <dbReference type="ChEBI" id="CHEBI:32551"/>
        <dbReference type="ChEBI" id="CHEBI:33019"/>
        <dbReference type="ChEBI" id="CHEBI:82748"/>
        <dbReference type="ChEBI" id="CHEBI:83665"/>
        <dbReference type="ChEBI" id="CHEBI:456215"/>
        <dbReference type="EC" id="6.3.4.19"/>
    </reaction>
</comment>
<comment type="domain">
    <text evidence="8">The N-terminal region contains the highly conserved SGGXDS motif, predicted to be a P-loop motif involved in ATP binding.</text>
</comment>
<name>A0A7W9STB2_ARMRO</name>
<evidence type="ECO:0000256" key="4">
    <source>
        <dbReference type="ARBA" id="ARBA00022694"/>
    </source>
</evidence>
<comment type="function">
    <text evidence="8">Ligates lysine onto the cytidine present at position 34 of the AUA codon-specific tRNA(Ile) that contains the anticodon CAU, in an ATP-dependent manner. Cytidine is converted to lysidine, thus changing the amino acid specificity of the tRNA from methionine to isoleucine.</text>
</comment>
<dbReference type="GO" id="GO:0006400">
    <property type="term" value="P:tRNA modification"/>
    <property type="evidence" value="ECO:0007669"/>
    <property type="project" value="UniProtKB-UniRule"/>
</dbReference>
<organism evidence="10 11">
    <name type="scientific">Armatimonas rosea</name>
    <dbReference type="NCBI Taxonomy" id="685828"/>
    <lineage>
        <taxon>Bacteria</taxon>
        <taxon>Bacillati</taxon>
        <taxon>Armatimonadota</taxon>
        <taxon>Armatimonadia</taxon>
        <taxon>Armatimonadales</taxon>
        <taxon>Armatimonadaceae</taxon>
        <taxon>Armatimonas</taxon>
    </lineage>
</organism>
<evidence type="ECO:0000256" key="7">
    <source>
        <dbReference type="ARBA" id="ARBA00048539"/>
    </source>
</evidence>
<dbReference type="HAMAP" id="MF_01161">
    <property type="entry name" value="tRNA_Ile_lys_synt"/>
    <property type="match status" value="1"/>
</dbReference>
<evidence type="ECO:0000256" key="5">
    <source>
        <dbReference type="ARBA" id="ARBA00022741"/>
    </source>
</evidence>
<keyword evidence="6 8" id="KW-0067">ATP-binding</keyword>
<evidence type="ECO:0000256" key="6">
    <source>
        <dbReference type="ARBA" id="ARBA00022840"/>
    </source>
</evidence>
<dbReference type="GO" id="GO:0005737">
    <property type="term" value="C:cytoplasm"/>
    <property type="evidence" value="ECO:0007669"/>
    <property type="project" value="UniProtKB-SubCell"/>
</dbReference>
<dbReference type="PANTHER" id="PTHR43033:SF1">
    <property type="entry name" value="TRNA(ILE)-LYSIDINE SYNTHASE-RELATED"/>
    <property type="match status" value="1"/>
</dbReference>
<dbReference type="RefSeq" id="WP_184201543.1">
    <property type="nucleotide sequence ID" value="NZ_JACHGW010000004.1"/>
</dbReference>
<dbReference type="SUPFAM" id="SSF82829">
    <property type="entry name" value="MesJ substrate recognition domain-like"/>
    <property type="match status" value="1"/>
</dbReference>
<feature type="domain" description="Lysidine-tRNA(Ile) synthetase C-terminal" evidence="9">
    <location>
        <begin position="376"/>
        <end position="449"/>
    </location>
</feature>
<dbReference type="InterPro" id="IPR012795">
    <property type="entry name" value="tRNA_Ile_lys_synt_N"/>
</dbReference>
<dbReference type="SUPFAM" id="SSF52402">
    <property type="entry name" value="Adenine nucleotide alpha hydrolases-like"/>
    <property type="match status" value="1"/>
</dbReference>
<evidence type="ECO:0000313" key="10">
    <source>
        <dbReference type="EMBL" id="MBB6052460.1"/>
    </source>
</evidence>
<comment type="caution">
    <text evidence="10">The sequence shown here is derived from an EMBL/GenBank/DDBJ whole genome shotgun (WGS) entry which is preliminary data.</text>
</comment>
<dbReference type="SUPFAM" id="SSF56037">
    <property type="entry name" value="PheT/TilS domain"/>
    <property type="match status" value="1"/>
</dbReference>
<dbReference type="InterPro" id="IPR012796">
    <property type="entry name" value="Lysidine-tRNA-synth_C"/>
</dbReference>
<sequence>MSSLSPSPDDHALARSLADFVTERALLFPGERPLVALSGGTDSCALLLLLCEAAALGLLPQPAGVAHFHHGMRGQDADADAGFCAALATRGGLSCVIGLGALANANEAEAREARYAFLQEAAQELGADVIATAHHADDQAETVLMRVFRGTSVSGLAGIPVRRGNIIRPLLFARRAQLEAYCAHHGVAVRHDPTNDNPRFPRRKVRTLLPELAESFNPRLTEALCRLSEHAAEDSAYLDMLAVEHRGTTDLRTLERPLRRRVILQRLWELTEGDAALREQLVTATWVARLEGLLVRGGTLNLPGDGWARVRQGSLVFAPQRQGPLLTDWRGELPVPGSVALLDQRSLSAVIAAPLPSPERQRRSLRVDCGTIPASLTVRTVRDGDRIAPLGMAGKTRLVRDLLREAKVPAELRASQLVVEAEGEILWVVGVAQAESTRVPEDATEVLLLEIHHEGP</sequence>
<dbReference type="EMBL" id="JACHGW010000004">
    <property type="protein sequence ID" value="MBB6052460.1"/>
    <property type="molecule type" value="Genomic_DNA"/>
</dbReference>
<keyword evidence="5 8" id="KW-0547">Nucleotide-binding</keyword>
<evidence type="ECO:0000256" key="2">
    <source>
        <dbReference type="ARBA" id="ARBA00022490"/>
    </source>
</evidence>
<reference evidence="10 11" key="1">
    <citation type="submission" date="2020-08" db="EMBL/GenBank/DDBJ databases">
        <title>Genomic Encyclopedia of Type Strains, Phase IV (KMG-IV): sequencing the most valuable type-strain genomes for metagenomic binning, comparative biology and taxonomic classification.</title>
        <authorList>
            <person name="Goeker M."/>
        </authorList>
    </citation>
    <scope>NUCLEOTIDE SEQUENCE [LARGE SCALE GENOMIC DNA]</scope>
    <source>
        <strain evidence="10 11">DSM 23562</strain>
    </source>
</reference>
<dbReference type="Gene3D" id="3.40.50.620">
    <property type="entry name" value="HUPs"/>
    <property type="match status" value="1"/>
</dbReference>
<dbReference type="NCBIfam" id="TIGR02433">
    <property type="entry name" value="lysidine_TilS_C"/>
    <property type="match status" value="1"/>
</dbReference>
<dbReference type="SMART" id="SM00977">
    <property type="entry name" value="TilS_C"/>
    <property type="match status" value="1"/>
</dbReference>
<keyword evidence="4 8" id="KW-0819">tRNA processing</keyword>
<dbReference type="Pfam" id="PF11734">
    <property type="entry name" value="TilS_C"/>
    <property type="match status" value="1"/>
</dbReference>
<dbReference type="GO" id="GO:0032267">
    <property type="term" value="F:tRNA(Ile)-lysidine synthase activity"/>
    <property type="evidence" value="ECO:0007669"/>
    <property type="project" value="UniProtKB-EC"/>
</dbReference>
<evidence type="ECO:0000313" key="11">
    <source>
        <dbReference type="Proteomes" id="UP000520814"/>
    </source>
</evidence>
<dbReference type="CDD" id="cd01992">
    <property type="entry name" value="TilS_N"/>
    <property type="match status" value="1"/>
</dbReference>
<comment type="similarity">
    <text evidence="8">Belongs to the tRNA(Ile)-lysidine synthase family.</text>
</comment>
<keyword evidence="3 8" id="KW-0436">Ligase</keyword>
<dbReference type="InterPro" id="IPR011063">
    <property type="entry name" value="TilS/TtcA_N"/>
</dbReference>
<feature type="binding site" evidence="8">
    <location>
        <begin position="38"/>
        <end position="43"/>
    </location>
    <ligand>
        <name>ATP</name>
        <dbReference type="ChEBI" id="CHEBI:30616"/>
    </ligand>
</feature>
<dbReference type="InterPro" id="IPR012094">
    <property type="entry name" value="tRNA_Ile_lys_synt"/>
</dbReference>
<dbReference type="Proteomes" id="UP000520814">
    <property type="component" value="Unassembled WGS sequence"/>
</dbReference>
<dbReference type="PANTHER" id="PTHR43033">
    <property type="entry name" value="TRNA(ILE)-LYSIDINE SYNTHASE-RELATED"/>
    <property type="match status" value="1"/>
</dbReference>
<keyword evidence="11" id="KW-1185">Reference proteome</keyword>
<dbReference type="AlphaFoldDB" id="A0A7W9STB2"/>
<dbReference type="GO" id="GO:0005524">
    <property type="term" value="F:ATP binding"/>
    <property type="evidence" value="ECO:0007669"/>
    <property type="project" value="UniProtKB-UniRule"/>
</dbReference>
<keyword evidence="2 8" id="KW-0963">Cytoplasm</keyword>